<evidence type="ECO:0000259" key="9">
    <source>
        <dbReference type="PROSITE" id="PS50011"/>
    </source>
</evidence>
<evidence type="ECO:0000256" key="8">
    <source>
        <dbReference type="SAM" id="MobiDB-lite"/>
    </source>
</evidence>
<feature type="binding site" evidence="7">
    <location>
        <position position="40"/>
    </location>
    <ligand>
        <name>ATP</name>
        <dbReference type="ChEBI" id="CHEBI:30616"/>
    </ligand>
</feature>
<dbReference type="EMBL" id="PTIX01000022">
    <property type="protein sequence ID" value="PPK64038.1"/>
    <property type="molecule type" value="Genomic_DNA"/>
</dbReference>
<dbReference type="EC" id="2.7.11.1" evidence="1"/>
<evidence type="ECO:0000313" key="11">
    <source>
        <dbReference type="Proteomes" id="UP000239203"/>
    </source>
</evidence>
<dbReference type="AlphaFoldDB" id="A0A2S6GFN8"/>
<dbReference type="SMART" id="SM00220">
    <property type="entry name" value="S_TKc"/>
    <property type="match status" value="1"/>
</dbReference>
<dbReference type="PROSITE" id="PS00107">
    <property type="entry name" value="PROTEIN_KINASE_ATP"/>
    <property type="match status" value="1"/>
</dbReference>
<dbReference type="InterPro" id="IPR008271">
    <property type="entry name" value="Ser/Thr_kinase_AS"/>
</dbReference>
<dbReference type="PROSITE" id="PS50011">
    <property type="entry name" value="PROTEIN_KINASE_DOM"/>
    <property type="match status" value="1"/>
</dbReference>
<dbReference type="PANTHER" id="PTHR43289:SF6">
    <property type="entry name" value="SERINE_THREONINE-PROTEIN KINASE NEKL-3"/>
    <property type="match status" value="1"/>
</dbReference>
<evidence type="ECO:0000256" key="4">
    <source>
        <dbReference type="ARBA" id="ARBA00022741"/>
    </source>
</evidence>
<sequence>METGTLLDDRYRLEELIGSGGMADVHSAVDTRLGRRVAIKQFHPRADGATVARLESEARLLAGLSHPGLVRVYDVAVDNDHPYLVMQLVEGGTLRHRLNDGVLPAGETARIGVRLAAILGYVHSRGIVHRDVKPSNVLMDSSTDGQPADCYLADFGIARALDGARLTSTGHCVGTAAYLSPEQVKGDPTGPPADIYSLGLVLLECLTGTAAFEGAAIETALARLSRDPEVPSWLPAVWANTLTAMTARNPDERPDATECGHLLATAALLGPLASPEPKPKPDEADDPRPGTAELPVRGRSPGLVHASLMAGALLVGGTAALLSTGASAAEQPATEPAAHVVVSTPQTTSPPLTAAPLPVRAATGVIEVPTVQTKVITVTRQAPVTRERPRWGGGGWGGWGGGWGNDWGPGDDGG</sequence>
<evidence type="ECO:0000313" key="10">
    <source>
        <dbReference type="EMBL" id="PPK64038.1"/>
    </source>
</evidence>
<dbReference type="GO" id="GO:0004674">
    <property type="term" value="F:protein serine/threonine kinase activity"/>
    <property type="evidence" value="ECO:0007669"/>
    <property type="project" value="UniProtKB-KW"/>
</dbReference>
<comment type="caution">
    <text evidence="10">The sequence shown here is derived from an EMBL/GenBank/DDBJ whole genome shotgun (WGS) entry which is preliminary data.</text>
</comment>
<gene>
    <name evidence="10" type="ORF">CLV40_12229</name>
</gene>
<dbReference type="InterPro" id="IPR000719">
    <property type="entry name" value="Prot_kinase_dom"/>
</dbReference>
<organism evidence="10 11">
    <name type="scientific">Actinokineospora auranticolor</name>
    <dbReference type="NCBI Taxonomy" id="155976"/>
    <lineage>
        <taxon>Bacteria</taxon>
        <taxon>Bacillati</taxon>
        <taxon>Actinomycetota</taxon>
        <taxon>Actinomycetes</taxon>
        <taxon>Pseudonocardiales</taxon>
        <taxon>Pseudonocardiaceae</taxon>
        <taxon>Actinokineospora</taxon>
    </lineage>
</organism>
<accession>A0A2S6GFN8</accession>
<keyword evidence="6 7" id="KW-0067">ATP-binding</keyword>
<keyword evidence="4 7" id="KW-0547">Nucleotide-binding</keyword>
<evidence type="ECO:0000256" key="5">
    <source>
        <dbReference type="ARBA" id="ARBA00022777"/>
    </source>
</evidence>
<name>A0A2S6GFN8_9PSEU</name>
<evidence type="ECO:0000256" key="1">
    <source>
        <dbReference type="ARBA" id="ARBA00012513"/>
    </source>
</evidence>
<dbReference type="InterPro" id="IPR011009">
    <property type="entry name" value="Kinase-like_dom_sf"/>
</dbReference>
<feature type="compositionally biased region" description="Gly residues" evidence="8">
    <location>
        <begin position="391"/>
        <end position="414"/>
    </location>
</feature>
<dbReference type="Gene3D" id="1.10.510.10">
    <property type="entry name" value="Transferase(Phosphotransferase) domain 1"/>
    <property type="match status" value="1"/>
</dbReference>
<dbReference type="Gene3D" id="3.30.200.20">
    <property type="entry name" value="Phosphorylase Kinase, domain 1"/>
    <property type="match status" value="1"/>
</dbReference>
<evidence type="ECO:0000256" key="2">
    <source>
        <dbReference type="ARBA" id="ARBA00022527"/>
    </source>
</evidence>
<protein>
    <recommendedName>
        <fullName evidence="1">non-specific serine/threonine protein kinase</fullName>
        <ecNumber evidence="1">2.7.11.1</ecNumber>
    </recommendedName>
</protein>
<feature type="domain" description="Protein kinase" evidence="9">
    <location>
        <begin position="11"/>
        <end position="264"/>
    </location>
</feature>
<dbReference type="PROSITE" id="PS00108">
    <property type="entry name" value="PROTEIN_KINASE_ST"/>
    <property type="match status" value="1"/>
</dbReference>
<dbReference type="InterPro" id="IPR017441">
    <property type="entry name" value="Protein_kinase_ATP_BS"/>
</dbReference>
<keyword evidence="2 10" id="KW-0723">Serine/threonine-protein kinase</keyword>
<proteinExistence type="predicted"/>
<feature type="compositionally biased region" description="Basic and acidic residues" evidence="8">
    <location>
        <begin position="277"/>
        <end position="288"/>
    </location>
</feature>
<dbReference type="Proteomes" id="UP000239203">
    <property type="component" value="Unassembled WGS sequence"/>
</dbReference>
<reference evidence="10 11" key="1">
    <citation type="submission" date="2018-02" db="EMBL/GenBank/DDBJ databases">
        <title>Genomic Encyclopedia of Archaeal and Bacterial Type Strains, Phase II (KMG-II): from individual species to whole genera.</title>
        <authorList>
            <person name="Goeker M."/>
        </authorList>
    </citation>
    <scope>NUCLEOTIDE SEQUENCE [LARGE SCALE GENOMIC DNA]</scope>
    <source>
        <strain evidence="10 11">YU 961-1</strain>
    </source>
</reference>
<dbReference type="SUPFAM" id="SSF56112">
    <property type="entry name" value="Protein kinase-like (PK-like)"/>
    <property type="match status" value="1"/>
</dbReference>
<dbReference type="Pfam" id="PF00069">
    <property type="entry name" value="Pkinase"/>
    <property type="match status" value="1"/>
</dbReference>
<dbReference type="PANTHER" id="PTHR43289">
    <property type="entry name" value="MITOGEN-ACTIVATED PROTEIN KINASE KINASE KINASE 20-RELATED"/>
    <property type="match status" value="1"/>
</dbReference>
<evidence type="ECO:0000256" key="6">
    <source>
        <dbReference type="ARBA" id="ARBA00022840"/>
    </source>
</evidence>
<keyword evidence="5 10" id="KW-0418">Kinase</keyword>
<keyword evidence="3" id="KW-0808">Transferase</keyword>
<dbReference type="CDD" id="cd14014">
    <property type="entry name" value="STKc_PknB_like"/>
    <property type="match status" value="1"/>
</dbReference>
<keyword evidence="11" id="KW-1185">Reference proteome</keyword>
<evidence type="ECO:0000256" key="7">
    <source>
        <dbReference type="PROSITE-ProRule" id="PRU10141"/>
    </source>
</evidence>
<evidence type="ECO:0000256" key="3">
    <source>
        <dbReference type="ARBA" id="ARBA00022679"/>
    </source>
</evidence>
<feature type="region of interest" description="Disordered" evidence="8">
    <location>
        <begin position="386"/>
        <end position="414"/>
    </location>
</feature>
<dbReference type="GO" id="GO:0005524">
    <property type="term" value="F:ATP binding"/>
    <property type="evidence" value="ECO:0007669"/>
    <property type="project" value="UniProtKB-UniRule"/>
</dbReference>
<feature type="region of interest" description="Disordered" evidence="8">
    <location>
        <begin position="271"/>
        <end position="298"/>
    </location>
</feature>